<dbReference type="KEGG" id="caua:113116810"/>
<protein>
    <recommendedName>
        <fullName evidence="2">WASH complex subunit 5</fullName>
    </recommendedName>
    <alternativeName>
        <fullName evidence="3">WASH complex subunit strumpellin</fullName>
    </alternativeName>
</protein>
<gene>
    <name evidence="5 6" type="primary">LOC113116810</name>
</gene>
<dbReference type="Pfam" id="PF10266">
    <property type="entry name" value="Strumpellin"/>
    <property type="match status" value="1"/>
</dbReference>
<accession>A0A6P6R6T1</accession>
<dbReference type="RefSeq" id="XP_026140912.1">
    <property type="nucleotide sequence ID" value="XM_026285127.1"/>
</dbReference>
<dbReference type="RefSeq" id="XP_026140913.1">
    <property type="nucleotide sequence ID" value="XM_026285128.1"/>
</dbReference>
<dbReference type="AlphaFoldDB" id="A0A6P6R6T1"/>
<name>A0A6P6R6T1_CARAU</name>
<dbReference type="GO" id="GO:0007032">
    <property type="term" value="P:endosome organization"/>
    <property type="evidence" value="ECO:0007669"/>
    <property type="project" value="TreeGrafter"/>
</dbReference>
<dbReference type="CTD" id="9897"/>
<dbReference type="GO" id="GO:0005768">
    <property type="term" value="C:endosome"/>
    <property type="evidence" value="ECO:0007669"/>
    <property type="project" value="TreeGrafter"/>
</dbReference>
<evidence type="ECO:0000313" key="5">
    <source>
        <dbReference type="RefSeq" id="XP_026140912.1"/>
    </source>
</evidence>
<organism evidence="4 6">
    <name type="scientific">Carassius auratus</name>
    <name type="common">Goldfish</name>
    <dbReference type="NCBI Taxonomy" id="7957"/>
    <lineage>
        <taxon>Eukaryota</taxon>
        <taxon>Metazoa</taxon>
        <taxon>Chordata</taxon>
        <taxon>Craniata</taxon>
        <taxon>Vertebrata</taxon>
        <taxon>Euteleostomi</taxon>
        <taxon>Actinopterygii</taxon>
        <taxon>Neopterygii</taxon>
        <taxon>Teleostei</taxon>
        <taxon>Ostariophysi</taxon>
        <taxon>Cypriniformes</taxon>
        <taxon>Cyprinidae</taxon>
        <taxon>Cyprininae</taxon>
        <taxon>Carassius</taxon>
    </lineage>
</organism>
<evidence type="ECO:0000313" key="4">
    <source>
        <dbReference type="Proteomes" id="UP000515129"/>
    </source>
</evidence>
<sequence>MMFPPYLFLSTWAGFSFSRRHLPVFVSIAQLPKLQYNTSQGMTCRKAADPLDWAPLVLGLLTLLKQFHSRDTQHFLALIGQFIHSIMEQCTRYAFRCSRSINVSGGLCALY</sequence>
<dbReference type="OrthoDB" id="565118at2759"/>
<evidence type="ECO:0000256" key="1">
    <source>
        <dbReference type="ARBA" id="ARBA00006224"/>
    </source>
</evidence>
<reference evidence="5 6" key="1">
    <citation type="submission" date="2025-04" db="UniProtKB">
        <authorList>
            <consortium name="RefSeq"/>
        </authorList>
    </citation>
    <scope>IDENTIFICATION</scope>
    <source>
        <strain evidence="5 6">Wakin</strain>
        <tissue evidence="5 6">Muscle</tissue>
    </source>
</reference>
<dbReference type="PANTHER" id="PTHR15691:SF6">
    <property type="entry name" value="WASH COMPLEX SUBUNIT 5"/>
    <property type="match status" value="1"/>
</dbReference>
<dbReference type="PANTHER" id="PTHR15691">
    <property type="entry name" value="WASH COMPLEX SUBUNIT 5"/>
    <property type="match status" value="1"/>
</dbReference>
<dbReference type="GO" id="GO:0071203">
    <property type="term" value="C:WASH complex"/>
    <property type="evidence" value="ECO:0007669"/>
    <property type="project" value="InterPro"/>
</dbReference>
<comment type="similarity">
    <text evidence="1">Belongs to the strumpellin family.</text>
</comment>
<keyword evidence="4" id="KW-1185">Reference proteome</keyword>
<dbReference type="GO" id="GO:0051125">
    <property type="term" value="P:regulation of actin nucleation"/>
    <property type="evidence" value="ECO:0007669"/>
    <property type="project" value="TreeGrafter"/>
</dbReference>
<dbReference type="GO" id="GO:0030041">
    <property type="term" value="P:actin filament polymerization"/>
    <property type="evidence" value="ECO:0007669"/>
    <property type="project" value="TreeGrafter"/>
</dbReference>
<evidence type="ECO:0000256" key="2">
    <source>
        <dbReference type="ARBA" id="ARBA00013581"/>
    </source>
</evidence>
<dbReference type="Proteomes" id="UP000515129">
    <property type="component" value="Chromosome 16"/>
</dbReference>
<evidence type="ECO:0000256" key="3">
    <source>
        <dbReference type="ARBA" id="ARBA00029945"/>
    </source>
</evidence>
<dbReference type="GO" id="GO:0140285">
    <property type="term" value="P:endosome fission"/>
    <property type="evidence" value="ECO:0007669"/>
    <property type="project" value="TreeGrafter"/>
</dbReference>
<dbReference type="InterPro" id="IPR019393">
    <property type="entry name" value="WASH_strumpellin"/>
</dbReference>
<proteinExistence type="inferred from homology"/>
<evidence type="ECO:0000313" key="6">
    <source>
        <dbReference type="RefSeq" id="XP_026140913.1"/>
    </source>
</evidence>